<dbReference type="Proteomes" id="UP000320914">
    <property type="component" value="Unassembled WGS sequence"/>
</dbReference>
<evidence type="ECO:0000313" key="4">
    <source>
        <dbReference type="Proteomes" id="UP000320914"/>
    </source>
</evidence>
<dbReference type="GO" id="GO:0003677">
    <property type="term" value="F:DNA binding"/>
    <property type="evidence" value="ECO:0007669"/>
    <property type="project" value="UniProtKB-UniRule"/>
</dbReference>
<dbReference type="AlphaFoldDB" id="A0A502IB89"/>
<proteinExistence type="predicted"/>
<name>A0A502IB89_9PSED</name>
<evidence type="ECO:0000259" key="2">
    <source>
        <dbReference type="PROSITE" id="PS51740"/>
    </source>
</evidence>
<reference evidence="3 4" key="1">
    <citation type="journal article" date="2019" name="Environ. Microbiol.">
        <title>Species interactions and distinct microbial communities in high Arctic permafrost affected cryosols are associated with the CH4 and CO2 gas fluxes.</title>
        <authorList>
            <person name="Altshuler I."/>
            <person name="Hamel J."/>
            <person name="Turney S."/>
            <person name="Magnuson E."/>
            <person name="Levesque R."/>
            <person name="Greer C."/>
            <person name="Whyte L.G."/>
        </authorList>
    </citation>
    <scope>NUCLEOTIDE SEQUENCE [LARGE SCALE GENOMIC DNA]</scope>
    <source>
        <strain evidence="3 4">OWC5</strain>
    </source>
</reference>
<evidence type="ECO:0000313" key="3">
    <source>
        <dbReference type="EMBL" id="TPG83323.1"/>
    </source>
</evidence>
<dbReference type="PROSITE" id="PS51740">
    <property type="entry name" value="SPOVT_ABRB"/>
    <property type="match status" value="1"/>
</dbReference>
<dbReference type="InterPro" id="IPR007159">
    <property type="entry name" value="SpoVT-AbrB_dom"/>
</dbReference>
<dbReference type="Gene3D" id="2.10.260.10">
    <property type="match status" value="1"/>
</dbReference>
<dbReference type="SUPFAM" id="SSF89447">
    <property type="entry name" value="AbrB/MazE/MraZ-like"/>
    <property type="match status" value="1"/>
</dbReference>
<dbReference type="EMBL" id="RCZA01000006">
    <property type="protein sequence ID" value="TPG83323.1"/>
    <property type="molecule type" value="Genomic_DNA"/>
</dbReference>
<dbReference type="NCBIfam" id="TIGR01439">
    <property type="entry name" value="lp_hng_hel_AbrB"/>
    <property type="match status" value="1"/>
</dbReference>
<sequence length="80" mass="8309">MATATLTSKGQITIPAQVRASLGLDTGDRIEFVAIGDGKFAIMAATHSARDLKGLIRKPAKAVSIEDMNQAIAVQGSKAI</sequence>
<gene>
    <name evidence="3" type="ORF">EAH74_15830</name>
</gene>
<dbReference type="InterPro" id="IPR037914">
    <property type="entry name" value="SpoVT-AbrB_sf"/>
</dbReference>
<dbReference type="RefSeq" id="WP_140679683.1">
    <property type="nucleotide sequence ID" value="NZ_RCZA01000006.1"/>
</dbReference>
<feature type="domain" description="SpoVT-AbrB" evidence="2">
    <location>
        <begin position="1"/>
        <end position="47"/>
    </location>
</feature>
<dbReference type="SMART" id="SM00966">
    <property type="entry name" value="SpoVT_AbrB"/>
    <property type="match status" value="1"/>
</dbReference>
<evidence type="ECO:0000256" key="1">
    <source>
        <dbReference type="PROSITE-ProRule" id="PRU01076"/>
    </source>
</evidence>
<dbReference type="Pfam" id="PF04014">
    <property type="entry name" value="MazE_antitoxin"/>
    <property type="match status" value="1"/>
</dbReference>
<comment type="caution">
    <text evidence="3">The sequence shown here is derived from an EMBL/GenBank/DDBJ whole genome shotgun (WGS) entry which is preliminary data.</text>
</comment>
<protein>
    <submittedName>
        <fullName evidence="3">AbrB/MazE/SpoVT family DNA-binding domain-containing protein</fullName>
    </submittedName>
</protein>
<organism evidence="3 4">
    <name type="scientific">Pseudomonas mandelii</name>
    <dbReference type="NCBI Taxonomy" id="75612"/>
    <lineage>
        <taxon>Bacteria</taxon>
        <taxon>Pseudomonadati</taxon>
        <taxon>Pseudomonadota</taxon>
        <taxon>Gammaproteobacteria</taxon>
        <taxon>Pseudomonadales</taxon>
        <taxon>Pseudomonadaceae</taxon>
        <taxon>Pseudomonas</taxon>
    </lineage>
</organism>
<accession>A0A502IB89</accession>
<keyword evidence="1 3" id="KW-0238">DNA-binding</keyword>